<gene>
    <name evidence="1" type="ORF">L3Q82_005277</name>
</gene>
<evidence type="ECO:0000313" key="1">
    <source>
        <dbReference type="EMBL" id="KAI3352298.1"/>
    </source>
</evidence>
<accession>A0ACB8VCP9</accession>
<proteinExistence type="predicted"/>
<dbReference type="EMBL" id="CM041553">
    <property type="protein sequence ID" value="KAI3352298.1"/>
    <property type="molecule type" value="Genomic_DNA"/>
</dbReference>
<dbReference type="Proteomes" id="UP000831701">
    <property type="component" value="Chromosome 23"/>
</dbReference>
<sequence>MVRPYQGTFKDKERDATMSILDIGLLTGFTVDTKDLKSQSTGYARTISRYEMDTALSEKGSLIIYLDKVSHKRPEEIAFKIQQTHKVGVLQPAAVSVYEYYNHQNDNQAPCMKFYHPERRDGELLKLCTDDVCTCAEGRPQAVQMGSTTSSTLTLNTGAPQGCVLSPLLYSLFTHDCVATTAPTPSSKFADDTA</sequence>
<reference evidence="1" key="1">
    <citation type="submission" date="2022-04" db="EMBL/GenBank/DDBJ databases">
        <title>Jade perch genome.</title>
        <authorList>
            <person name="Chao B."/>
        </authorList>
    </citation>
    <scope>NUCLEOTIDE SEQUENCE</scope>
    <source>
        <strain evidence="1">CB-2022</strain>
    </source>
</reference>
<comment type="caution">
    <text evidence="1">The sequence shown here is derived from an EMBL/GenBank/DDBJ whole genome shotgun (WGS) entry which is preliminary data.</text>
</comment>
<organism evidence="1 2">
    <name type="scientific">Scortum barcoo</name>
    <name type="common">barcoo grunter</name>
    <dbReference type="NCBI Taxonomy" id="214431"/>
    <lineage>
        <taxon>Eukaryota</taxon>
        <taxon>Metazoa</taxon>
        <taxon>Chordata</taxon>
        <taxon>Craniata</taxon>
        <taxon>Vertebrata</taxon>
        <taxon>Euteleostomi</taxon>
        <taxon>Actinopterygii</taxon>
        <taxon>Neopterygii</taxon>
        <taxon>Teleostei</taxon>
        <taxon>Neoteleostei</taxon>
        <taxon>Acanthomorphata</taxon>
        <taxon>Eupercaria</taxon>
        <taxon>Centrarchiformes</taxon>
        <taxon>Terapontoidei</taxon>
        <taxon>Terapontidae</taxon>
        <taxon>Scortum</taxon>
    </lineage>
</organism>
<keyword evidence="2" id="KW-1185">Reference proteome</keyword>
<evidence type="ECO:0000313" key="2">
    <source>
        <dbReference type="Proteomes" id="UP000831701"/>
    </source>
</evidence>
<name>A0ACB8VCP9_9TELE</name>
<protein>
    <submittedName>
        <fullName evidence="1">Uncharacterized protein</fullName>
    </submittedName>
</protein>